<sequence length="159" mass="18229">MKFGMKQSITIAHTGKQMLRTVTRQARRRFAAPATKKKKKKGKNDDDNPQDGATAFYRAILDAPRKTRPKFSEEEAKRNFEIGARYNKLSRIKHCEFEAGLQLKLDLQQYALASLPPDLRKQAMSLDDVPLPPLDRRFWALTPPIPGFKPEAYPDDDED</sequence>
<keyword evidence="3" id="KW-1185">Reference proteome</keyword>
<reference evidence="2" key="1">
    <citation type="submission" date="2021-11" db="EMBL/GenBank/DDBJ databases">
        <authorList>
            <consortium name="Genoscope - CEA"/>
            <person name="William W."/>
        </authorList>
    </citation>
    <scope>NUCLEOTIDE SEQUENCE</scope>
</reference>
<gene>
    <name evidence="2" type="ORF">PECAL_3P11660</name>
</gene>
<feature type="compositionally biased region" description="Basic residues" evidence="1">
    <location>
        <begin position="25"/>
        <end position="42"/>
    </location>
</feature>
<comment type="caution">
    <text evidence="2">The sequence shown here is derived from an EMBL/GenBank/DDBJ whole genome shotgun (WGS) entry which is preliminary data.</text>
</comment>
<evidence type="ECO:0000256" key="1">
    <source>
        <dbReference type="SAM" id="MobiDB-lite"/>
    </source>
</evidence>
<evidence type="ECO:0000313" key="3">
    <source>
        <dbReference type="Proteomes" id="UP000789595"/>
    </source>
</evidence>
<accession>A0A8J2WJL0</accession>
<proteinExistence type="predicted"/>
<dbReference type="AlphaFoldDB" id="A0A8J2WJL0"/>
<dbReference type="EMBL" id="CAKKNE010000003">
    <property type="protein sequence ID" value="CAH0371235.1"/>
    <property type="molecule type" value="Genomic_DNA"/>
</dbReference>
<dbReference type="OrthoDB" id="5977625at2759"/>
<feature type="region of interest" description="Disordered" evidence="1">
    <location>
        <begin position="1"/>
        <end position="54"/>
    </location>
</feature>
<dbReference type="Proteomes" id="UP000789595">
    <property type="component" value="Unassembled WGS sequence"/>
</dbReference>
<name>A0A8J2WJL0_9STRA</name>
<protein>
    <submittedName>
        <fullName evidence="2">Uncharacterized protein</fullName>
    </submittedName>
</protein>
<organism evidence="2 3">
    <name type="scientific">Pelagomonas calceolata</name>
    <dbReference type="NCBI Taxonomy" id="35677"/>
    <lineage>
        <taxon>Eukaryota</taxon>
        <taxon>Sar</taxon>
        <taxon>Stramenopiles</taxon>
        <taxon>Ochrophyta</taxon>
        <taxon>Pelagophyceae</taxon>
        <taxon>Pelagomonadales</taxon>
        <taxon>Pelagomonadaceae</taxon>
        <taxon>Pelagomonas</taxon>
    </lineage>
</organism>
<evidence type="ECO:0000313" key="2">
    <source>
        <dbReference type="EMBL" id="CAH0371235.1"/>
    </source>
</evidence>